<feature type="repeat" description="PPR" evidence="2">
    <location>
        <begin position="737"/>
        <end position="771"/>
    </location>
</feature>
<evidence type="ECO:0000313" key="4">
    <source>
        <dbReference type="EMBL" id="KAF2737289.1"/>
    </source>
</evidence>
<feature type="compositionally biased region" description="Basic residues" evidence="3">
    <location>
        <begin position="886"/>
        <end position="898"/>
    </location>
</feature>
<accession>A0A9P4R285</accession>
<proteinExistence type="predicted"/>
<evidence type="ECO:0000256" key="2">
    <source>
        <dbReference type="PROSITE-ProRule" id="PRU00708"/>
    </source>
</evidence>
<keyword evidence="5" id="KW-1185">Reference proteome</keyword>
<reference evidence="4" key="1">
    <citation type="journal article" date="2020" name="Stud. Mycol.">
        <title>101 Dothideomycetes genomes: a test case for predicting lifestyles and emergence of pathogens.</title>
        <authorList>
            <person name="Haridas S."/>
            <person name="Albert R."/>
            <person name="Binder M."/>
            <person name="Bloem J."/>
            <person name="Labutti K."/>
            <person name="Salamov A."/>
            <person name="Andreopoulos B."/>
            <person name="Baker S."/>
            <person name="Barry K."/>
            <person name="Bills G."/>
            <person name="Bluhm B."/>
            <person name="Cannon C."/>
            <person name="Castanera R."/>
            <person name="Culley D."/>
            <person name="Daum C."/>
            <person name="Ezra D."/>
            <person name="Gonzalez J."/>
            <person name="Henrissat B."/>
            <person name="Kuo A."/>
            <person name="Liang C."/>
            <person name="Lipzen A."/>
            <person name="Lutzoni F."/>
            <person name="Magnuson J."/>
            <person name="Mondo S."/>
            <person name="Nolan M."/>
            <person name="Ohm R."/>
            <person name="Pangilinan J."/>
            <person name="Park H.-J."/>
            <person name="Ramirez L."/>
            <person name="Alfaro M."/>
            <person name="Sun H."/>
            <person name="Tritt A."/>
            <person name="Yoshinaga Y."/>
            <person name="Zwiers L.-H."/>
            <person name="Turgeon B."/>
            <person name="Goodwin S."/>
            <person name="Spatafora J."/>
            <person name="Crous P."/>
            <person name="Grigoriev I."/>
        </authorList>
    </citation>
    <scope>NUCLEOTIDE SEQUENCE</scope>
    <source>
        <strain evidence="4">CBS 125425</strain>
    </source>
</reference>
<feature type="region of interest" description="Disordered" evidence="3">
    <location>
        <begin position="836"/>
        <end position="1038"/>
    </location>
</feature>
<dbReference type="EMBL" id="ML996117">
    <property type="protein sequence ID" value="KAF2737289.1"/>
    <property type="molecule type" value="Genomic_DNA"/>
</dbReference>
<dbReference type="Gene3D" id="1.25.40.10">
    <property type="entry name" value="Tetratricopeptide repeat domain"/>
    <property type="match status" value="2"/>
</dbReference>
<dbReference type="PANTHER" id="PTHR47942">
    <property type="entry name" value="TETRATRICOPEPTIDE REPEAT (TPR)-LIKE SUPERFAMILY PROTEIN-RELATED"/>
    <property type="match status" value="1"/>
</dbReference>
<dbReference type="NCBIfam" id="TIGR00756">
    <property type="entry name" value="PPR"/>
    <property type="match status" value="1"/>
</dbReference>
<organism evidence="4 5">
    <name type="scientific">Polyplosphaeria fusca</name>
    <dbReference type="NCBI Taxonomy" id="682080"/>
    <lineage>
        <taxon>Eukaryota</taxon>
        <taxon>Fungi</taxon>
        <taxon>Dikarya</taxon>
        <taxon>Ascomycota</taxon>
        <taxon>Pezizomycotina</taxon>
        <taxon>Dothideomycetes</taxon>
        <taxon>Pleosporomycetidae</taxon>
        <taxon>Pleosporales</taxon>
        <taxon>Tetraplosphaeriaceae</taxon>
        <taxon>Polyplosphaeria</taxon>
    </lineage>
</organism>
<sequence length="1043" mass="120325">MPRVHIRHARCLADATSPLLPFLAPRAFADSFVTRPTSRWNTAQTAKEKETRLQVDTHCVSRCNTAFQNATNSRKPHISKAPTPRSCLNNGPELVHRTPAMTRNHSRYSEIYAFAQSQVRSYTTSARLNVQGRRNQTATPKRTAPKMATSAGRWVYGTNYAPMRRLPRKRGRPEPVLGTAAQLTLADFRRLKFQKVSQQRLDSFVSRRWLEPSNRENHGRWRSLRRRLFNASLQKPKLFDVASLNEQVSRPRMMFLCFAALDRLTYPGVKRQTHFARLGHAVQVKALAERLCDGVPLESSEKLRDAWQGVDEEIRLNNWHMVLLYLLDRRPRRALQFLQVLAIDPIILFRNAYVLADALEHIGRRLRTFRKHQNSLFDADFVPVFWQVLGRSLPARQFLCSQDLLASLPKLGLIEDVKIVFDRLMESKVHIEWHTHLHFANRFAAAGEYEYALQVLRRVVDMQKPRKEGFIPKTERFSSHYQFRWTCALVLRRSMRAAESYGSTSKIVAEFFKLGVEMDTLLYNVVMHNAMEAGDFATAFKVFNVLGQEGLVPDKHTYSIMLNGCSMAEHPEQYSHFADHCFQRAKDTQDPWLAADCVFYQYRLYSKFSYPATLARKILEVYAEFFPINSLTSFPGNFEGIPNPGQMDPPPMALYIVFQTFIQKSLDIHHQRPLALYEQFVRIVQSQAHPAINQLARKPIIWNAFLLAFCKKHQFASASDLIKNMEAHYPIDAPKPNIYTWNILMLAFFKTDQPQAAERVFEIMKSRETEPDQFSFITLARGYAKAQYTEKLVDIMPSLGTKAQNHPGLLRGLARIHHRERLVRQLDLRRALKDNQDRERIETEQKKQRQRWEGTTSQPVVASTSESLQTTLIVAEEERQPMTSKQSRKQLRKERKHAQRNEQVLDLVDGSVRSISVYTRPPPTTTIERTPTPEPKPASRPAETTLINSEQPNPNSEHQTLQQAAPQAELSHEPQASQPDTPTSQKPTNQPAKRGSIERRLQKILAIPESERTRGQKQFLRSQRTKNKVKKGAGEKFGTKWIW</sequence>
<feature type="repeat" description="PPR" evidence="2">
    <location>
        <begin position="519"/>
        <end position="553"/>
    </location>
</feature>
<comment type="caution">
    <text evidence="4">The sequence shown here is derived from an EMBL/GenBank/DDBJ whole genome shotgun (WGS) entry which is preliminary data.</text>
</comment>
<protein>
    <recommendedName>
        <fullName evidence="6">Pentatricopeptide repeat-containing protein</fullName>
    </recommendedName>
</protein>
<evidence type="ECO:0008006" key="6">
    <source>
        <dbReference type="Google" id="ProtNLM"/>
    </source>
</evidence>
<dbReference type="AlphaFoldDB" id="A0A9P4R285"/>
<dbReference type="Pfam" id="PF13041">
    <property type="entry name" value="PPR_2"/>
    <property type="match status" value="2"/>
</dbReference>
<feature type="compositionally biased region" description="Polar residues" evidence="3">
    <location>
        <begin position="974"/>
        <end position="991"/>
    </location>
</feature>
<evidence type="ECO:0000313" key="5">
    <source>
        <dbReference type="Proteomes" id="UP000799444"/>
    </source>
</evidence>
<dbReference type="InterPro" id="IPR051222">
    <property type="entry name" value="PPR/CCM1_RNA-binding"/>
</dbReference>
<name>A0A9P4R285_9PLEO</name>
<feature type="compositionally biased region" description="Basic and acidic residues" evidence="3">
    <location>
        <begin position="836"/>
        <end position="852"/>
    </location>
</feature>
<dbReference type="Proteomes" id="UP000799444">
    <property type="component" value="Unassembled WGS sequence"/>
</dbReference>
<gene>
    <name evidence="4" type="ORF">EJ04DRAFT_510394</name>
</gene>
<feature type="compositionally biased region" description="Polar residues" evidence="3">
    <location>
        <begin position="853"/>
        <end position="872"/>
    </location>
</feature>
<evidence type="ECO:0000256" key="1">
    <source>
        <dbReference type="ARBA" id="ARBA00022737"/>
    </source>
</evidence>
<dbReference type="PANTHER" id="PTHR47942:SF63">
    <property type="entry name" value="PENTATRICOPEPTIDE REPEAT-CONTAINING PROTEIN"/>
    <property type="match status" value="1"/>
</dbReference>
<dbReference type="OrthoDB" id="185373at2759"/>
<feature type="compositionally biased region" description="Polar residues" evidence="3">
    <location>
        <begin position="945"/>
        <end position="965"/>
    </location>
</feature>
<feature type="region of interest" description="Disordered" evidence="3">
    <location>
        <begin position="71"/>
        <end position="93"/>
    </location>
</feature>
<keyword evidence="1" id="KW-0677">Repeat</keyword>
<dbReference type="InterPro" id="IPR011990">
    <property type="entry name" value="TPR-like_helical_dom_sf"/>
</dbReference>
<evidence type="ECO:0000256" key="3">
    <source>
        <dbReference type="SAM" id="MobiDB-lite"/>
    </source>
</evidence>
<dbReference type="InterPro" id="IPR002885">
    <property type="entry name" value="PPR_rpt"/>
</dbReference>
<dbReference type="PROSITE" id="PS51375">
    <property type="entry name" value="PPR"/>
    <property type="match status" value="2"/>
</dbReference>